<sequence>MEKQVNYEEAFVNDGSNTPHCNASASHSVGQRELDYDELEEMLNVEEMQEQQTQQTQHSQHQVNSAGFGGK</sequence>
<dbReference type="AlphaFoldDB" id="A0A1R3JGR2"/>
<keyword evidence="3" id="KW-1185">Reference proteome</keyword>
<proteinExistence type="predicted"/>
<feature type="compositionally biased region" description="Low complexity" evidence="1">
    <location>
        <begin position="50"/>
        <end position="65"/>
    </location>
</feature>
<dbReference type="EMBL" id="AWUE01016164">
    <property type="protein sequence ID" value="OMO94024.1"/>
    <property type="molecule type" value="Genomic_DNA"/>
</dbReference>
<name>A0A1R3JGR2_9ROSI</name>
<gene>
    <name evidence="2" type="ORF">COLO4_16543</name>
</gene>
<evidence type="ECO:0000313" key="3">
    <source>
        <dbReference type="Proteomes" id="UP000187203"/>
    </source>
</evidence>
<accession>A0A1R3JGR2</accession>
<protein>
    <submittedName>
        <fullName evidence="2">Uncharacterized protein</fullName>
    </submittedName>
</protein>
<comment type="caution">
    <text evidence="2">The sequence shown here is derived from an EMBL/GenBank/DDBJ whole genome shotgun (WGS) entry which is preliminary data.</text>
</comment>
<evidence type="ECO:0000313" key="2">
    <source>
        <dbReference type="EMBL" id="OMO94024.1"/>
    </source>
</evidence>
<evidence type="ECO:0000256" key="1">
    <source>
        <dbReference type="SAM" id="MobiDB-lite"/>
    </source>
</evidence>
<reference evidence="3" key="1">
    <citation type="submission" date="2013-09" db="EMBL/GenBank/DDBJ databases">
        <title>Corchorus olitorius genome sequencing.</title>
        <authorList>
            <person name="Alam M."/>
            <person name="Haque M.S."/>
            <person name="Islam M.S."/>
            <person name="Emdad E.M."/>
            <person name="Islam M.M."/>
            <person name="Ahmed B."/>
            <person name="Halim A."/>
            <person name="Hossen Q.M.M."/>
            <person name="Hossain M.Z."/>
            <person name="Ahmed R."/>
            <person name="Khan M.M."/>
            <person name="Islam R."/>
            <person name="Rashid M.M."/>
            <person name="Khan S.A."/>
            <person name="Rahman M.S."/>
            <person name="Alam M."/>
            <person name="Yahiya A.S."/>
            <person name="Khan M.S."/>
            <person name="Azam M.S."/>
            <person name="Haque T."/>
            <person name="Lashkar M.Z.H."/>
            <person name="Akhand A.I."/>
            <person name="Morshed G."/>
            <person name="Roy S."/>
            <person name="Uddin K.S."/>
            <person name="Rabeya T."/>
            <person name="Hossain A.S."/>
            <person name="Chowdhury A."/>
            <person name="Snigdha A.R."/>
            <person name="Mortoza M.S."/>
            <person name="Matin S.A."/>
            <person name="Hoque S.M.E."/>
            <person name="Islam M.K."/>
            <person name="Roy D.K."/>
            <person name="Haider R."/>
            <person name="Moosa M.M."/>
            <person name="Elias S.M."/>
            <person name="Hasan A.M."/>
            <person name="Jahan S."/>
            <person name="Shafiuddin M."/>
            <person name="Mahmood N."/>
            <person name="Shommy N.S."/>
        </authorList>
    </citation>
    <scope>NUCLEOTIDE SEQUENCE [LARGE SCALE GENOMIC DNA]</scope>
    <source>
        <strain evidence="3">cv. O-4</strain>
    </source>
</reference>
<dbReference type="Proteomes" id="UP000187203">
    <property type="component" value="Unassembled WGS sequence"/>
</dbReference>
<organism evidence="2 3">
    <name type="scientific">Corchorus olitorius</name>
    <dbReference type="NCBI Taxonomy" id="93759"/>
    <lineage>
        <taxon>Eukaryota</taxon>
        <taxon>Viridiplantae</taxon>
        <taxon>Streptophyta</taxon>
        <taxon>Embryophyta</taxon>
        <taxon>Tracheophyta</taxon>
        <taxon>Spermatophyta</taxon>
        <taxon>Magnoliopsida</taxon>
        <taxon>eudicotyledons</taxon>
        <taxon>Gunneridae</taxon>
        <taxon>Pentapetalae</taxon>
        <taxon>rosids</taxon>
        <taxon>malvids</taxon>
        <taxon>Malvales</taxon>
        <taxon>Malvaceae</taxon>
        <taxon>Grewioideae</taxon>
        <taxon>Apeibeae</taxon>
        <taxon>Corchorus</taxon>
    </lineage>
</organism>
<feature type="compositionally biased region" description="Polar residues" evidence="1">
    <location>
        <begin position="14"/>
        <end position="29"/>
    </location>
</feature>
<feature type="region of interest" description="Disordered" evidence="1">
    <location>
        <begin position="1"/>
        <end position="31"/>
    </location>
</feature>
<feature type="region of interest" description="Disordered" evidence="1">
    <location>
        <begin position="47"/>
        <end position="71"/>
    </location>
</feature>